<dbReference type="Gene3D" id="2.160.20.10">
    <property type="entry name" value="Single-stranded right-handed beta-helix, Pectin lyase-like"/>
    <property type="match status" value="1"/>
</dbReference>
<accession>A0A8I1JBK6</accession>
<feature type="domain" description="Filamentous haemagglutinin FhaB/tRNA nuclease CdiA-like TPS" evidence="3">
    <location>
        <begin position="51"/>
        <end position="171"/>
    </location>
</feature>
<dbReference type="InterPro" id="IPR025157">
    <property type="entry name" value="Hemagglutinin_rpt"/>
</dbReference>
<feature type="region of interest" description="Disordered" evidence="1">
    <location>
        <begin position="440"/>
        <end position="461"/>
    </location>
</feature>
<feature type="signal peptide" evidence="2">
    <location>
        <begin position="1"/>
        <end position="36"/>
    </location>
</feature>
<name>A0A8I1JBK6_9PSED</name>
<dbReference type="Proteomes" id="UP000645865">
    <property type="component" value="Unassembled WGS sequence"/>
</dbReference>
<dbReference type="InterPro" id="IPR008638">
    <property type="entry name" value="FhaB/CdiA-like_TPS"/>
</dbReference>
<feature type="compositionally biased region" description="Low complexity" evidence="1">
    <location>
        <begin position="448"/>
        <end position="459"/>
    </location>
</feature>
<dbReference type="Pfam" id="PF05860">
    <property type="entry name" value="TPS"/>
    <property type="match status" value="1"/>
</dbReference>
<keyword evidence="2" id="KW-0732">Signal</keyword>
<comment type="caution">
    <text evidence="4">The sequence shown here is derived from an EMBL/GenBank/DDBJ whole genome shotgun (WGS) entry which is preliminary data.</text>
</comment>
<evidence type="ECO:0000259" key="3">
    <source>
        <dbReference type="SMART" id="SM00912"/>
    </source>
</evidence>
<feature type="compositionally biased region" description="Basic and acidic residues" evidence="1">
    <location>
        <begin position="520"/>
        <end position="529"/>
    </location>
</feature>
<protein>
    <submittedName>
        <fullName evidence="4">Hemagglutinin repeat-containing protein</fullName>
    </submittedName>
</protein>
<evidence type="ECO:0000313" key="5">
    <source>
        <dbReference type="Proteomes" id="UP000645865"/>
    </source>
</evidence>
<dbReference type="Pfam" id="PF13332">
    <property type="entry name" value="Fil_haemagg_2"/>
    <property type="match status" value="6"/>
</dbReference>
<evidence type="ECO:0000256" key="1">
    <source>
        <dbReference type="SAM" id="MobiDB-lite"/>
    </source>
</evidence>
<evidence type="ECO:0000313" key="4">
    <source>
        <dbReference type="EMBL" id="MBI6622850.1"/>
    </source>
</evidence>
<dbReference type="GO" id="GO:0003824">
    <property type="term" value="F:catalytic activity"/>
    <property type="evidence" value="ECO:0007669"/>
    <property type="project" value="UniProtKB-ARBA"/>
</dbReference>
<feature type="region of interest" description="Disordered" evidence="1">
    <location>
        <begin position="513"/>
        <end position="535"/>
    </location>
</feature>
<dbReference type="SMART" id="SM00912">
    <property type="entry name" value="Haemagg_act"/>
    <property type="match status" value="1"/>
</dbReference>
<dbReference type="InterPro" id="IPR012334">
    <property type="entry name" value="Pectin_lyas_fold"/>
</dbReference>
<sequence length="1560" mass="163066">MTSHCRFPSVHLKPSHTLRWVICSLLSIHYGHQAFAADVVPVSGNAQRFTVKDVPVLNIVAPNPAGVSHNRFVDYNVQSAGLVLNNAVAAGRSKLAGQLPANPQFSGRAAGLILNEVTSRKASHINGPQEVFGRAADYVLANPNGITVNGASFINTPRASFVVGSPELEDGKLKRLTTFNGANTLNVGERGVSNSAGALDLIAPRISTHGTLTARDDLNVLIGQNRLRYADAVIESSGRASARPVDAQLLGAMQAGRINIISTADGAGVKIAAPLTARGNLKVTSAGNLSISGNPEPVRTRISSTNGDVALAAHNDLTLSAVEVQGRAIDASAGRHLRLEAKTRKSQSQQQESWKKKVLFITTETYDKTTTQIDVEHVGTQLKARTDLTLKAGGDLQLSASSASAGRNLHATAGRDLRLSALNDSQTTRETLNHRKGLWRGDYDTSRTTETARASSLSSNAAMSVRSGKNLTVLGSQVQSQGDLTIESGKQVNVGVTRAAQQRTQNNYEGDLLSGAVFGKNDKDNRSEDQSIGSRVSAQGTLRVTSDDVLITGSQVLGQQDAVLISNSGSLTIDGSQSLVHSEKSRSDSKLFGLFKDQTDERKNASNLVRSQVKSQSNLRLQSASDLNVIGADVEAKAELKLTAAGDINLLAGTSRDTTVTQTTRNGFTSSTTETKQAAPGIKGSKQFQAGVGYSQEHNTTTQDSLTHKGSQLKGATVDITAENTVRVKASDVSSTQGDLNIAGHAIELLSEADTTTRVSETDTFGLGHFVTGGMDRAGGGYKVGQEEVMTSSASTTVKSSHLSSAGDLNLVADKGQGTLLTEAAQVKADKDLTLSAGSVENRAVSNSTVETEQVKGWTASIGSNIEYKDLTRPVQKLVEGVDQSKFYQPSVLDAIEPPNLGVDLAVNVLNTRAESGGTTAVVSTFEGATVNVQVEGALTDTGTRYTATEGGVSIKADSHTFNAAENSSWQQDNGTDTDVSLRLYTTTGRDLNARVLGVGGSFDLGNTTRTAVPGSIEGKRGISVQLGSDGRYEGSRFDAGRGDLKIQAAGSLTFNQARDWQGSGEGTLSGFGWVELGSSPGTSKKANAGFQLDKSDLSVEDSQGRSADLIADGVIEIDAGQDLTLHGAKVGTPNSGDIRLTAGNRFEFLAGVDTHTANGDGIGGGARVSAKATQADTSSSKSGSAGAQFSLADIDEHSVLQRGGTLDSAGIVRIQADHVRLQGVQGQAQAFELAATGGDLVLESAVSNEHRNNRTIAGGLGVSGTRSTDPANNGSGLFARAKGGVDQLSSQTHDNTRLRADRIQLDSRGDTQLLGATVTAREVSGTIDGDLVVQSRQDQVEGLKVQVDAQLTTEKNPAGAVDKLSVAGGPWSGKLKTAGKNLYEKTADKARTLKDKLISKVGGSPATQAGTGAATGSSTLKNLLFQNPAYRDTTPTLLGDFSWFSNNTVAEASGINGGDGVTLHVGGAVDLTGARIASSHGRVALGEAKITGRDIQGRDTRTDFSLNASTSPQQLGTALYAAFNNPRDPQSQRDEHFNLGLLRTGGHDQGQHLISGVDQ</sequence>
<gene>
    <name evidence="4" type="ORF">YA0853_04115</name>
</gene>
<reference evidence="4" key="1">
    <citation type="submission" date="2020-12" db="EMBL/GenBank/DDBJ databases">
        <title>Comparative genomic insights into the epidemiology and virulence of plant pathogenic Pseudomonads from Turkey.</title>
        <authorList>
            <person name="Dillon M."/>
            <person name="Ruiz-Bedoya T."/>
            <person name="Bendalovic-Torma C."/>
            <person name="Guttman K.M."/>
            <person name="Kwak H."/>
            <person name="Middleton M.A."/>
            <person name="Wang P.W."/>
            <person name="Horuz S."/>
            <person name="Aysan Y."/>
            <person name="Guttman D.S."/>
        </authorList>
    </citation>
    <scope>NUCLEOTIDE SEQUENCE</scope>
    <source>
        <strain evidence="4">S5_IA_3a</strain>
    </source>
</reference>
<evidence type="ECO:0000256" key="2">
    <source>
        <dbReference type="SAM" id="SignalP"/>
    </source>
</evidence>
<proteinExistence type="predicted"/>
<dbReference type="NCBIfam" id="TIGR01901">
    <property type="entry name" value="adhes_NPXG"/>
    <property type="match status" value="1"/>
</dbReference>
<dbReference type="RefSeq" id="WP_169903124.1">
    <property type="nucleotide sequence ID" value="NZ_JAAQXE010000007.1"/>
</dbReference>
<dbReference type="InterPro" id="IPR011050">
    <property type="entry name" value="Pectin_lyase_fold/virulence"/>
</dbReference>
<dbReference type="SUPFAM" id="SSF51126">
    <property type="entry name" value="Pectin lyase-like"/>
    <property type="match status" value="1"/>
</dbReference>
<dbReference type="EMBL" id="JAEILH010000007">
    <property type="protein sequence ID" value="MBI6622850.1"/>
    <property type="molecule type" value="Genomic_DNA"/>
</dbReference>
<feature type="chain" id="PRO_5034319390" evidence="2">
    <location>
        <begin position="37"/>
        <end position="1560"/>
    </location>
</feature>
<organism evidence="4 5">
    <name type="scientific">Pseudomonas rhodesiae</name>
    <dbReference type="NCBI Taxonomy" id="76760"/>
    <lineage>
        <taxon>Bacteria</taxon>
        <taxon>Pseudomonadati</taxon>
        <taxon>Pseudomonadota</taxon>
        <taxon>Gammaproteobacteria</taxon>
        <taxon>Pseudomonadales</taxon>
        <taxon>Pseudomonadaceae</taxon>
        <taxon>Pseudomonas</taxon>
    </lineage>
</organism>